<dbReference type="EMBL" id="OD000703">
    <property type="protein sequence ID" value="CAD7398888.1"/>
    <property type="molecule type" value="Genomic_DNA"/>
</dbReference>
<evidence type="ECO:0000256" key="1">
    <source>
        <dbReference type="SAM" id="MobiDB-lite"/>
    </source>
</evidence>
<accession>A0A7R9GW29</accession>
<dbReference type="AlphaFoldDB" id="A0A7R9GW29"/>
<organism evidence="2">
    <name type="scientific">Timema poppense</name>
    <name type="common">Walking stick</name>
    <dbReference type="NCBI Taxonomy" id="170557"/>
    <lineage>
        <taxon>Eukaryota</taxon>
        <taxon>Metazoa</taxon>
        <taxon>Ecdysozoa</taxon>
        <taxon>Arthropoda</taxon>
        <taxon>Hexapoda</taxon>
        <taxon>Insecta</taxon>
        <taxon>Pterygota</taxon>
        <taxon>Neoptera</taxon>
        <taxon>Polyneoptera</taxon>
        <taxon>Phasmatodea</taxon>
        <taxon>Timematodea</taxon>
        <taxon>Timematoidea</taxon>
        <taxon>Timematidae</taxon>
        <taxon>Timema</taxon>
    </lineage>
</organism>
<sequence>MKELLVLAVGGAPNLALLTAAGGGAKGPLEDEFNTSDYEDEMVNTKLKFSDSSLEKSDSDQYYCTPENKSQALLVTCSLFTTTPSLSLFSVYPPHVCNPYFPLSEQRISNKYCQESGGQDNYLGHGYAQSTQHLSSVGSMSTYRVKGSRLAGTMQHIHRWYIGLGGRRLRSSSSGDTSKSSMLKVSVNSCLPSLIRDSGKKKCTRICVEGEWKTILEKNLSTPDQDSNLDFSVICYLVYCDSSILDQFAIEAGRANHPQSQSKWHALMLPEGEHESRFQHVPTNWSNCVGFGTSMPPTRVNEVVPNPLYKRIGGTGKSVAEGLHQSLEVVLDGRHIQVTMQSLIPDIPRCAHNDPDTCSGMPASSSYTYPPDGPKQDTHMLSPGQFGVQRKSQVLNTVRPSDLFSEQPKWGRPVELYFSCEEHCCALLRVNTYPPAVRDAFPTVVSTKATIAHVFPHQWEDPFYLIGQGQAAAEGIKHEQFCLDSLSFHHSYLPPRLMLPELHPTAHRNTRAAGTPSLYLSTLPICLSSSPAIPRDGLHPPLRQSPLTEDPEEKHHQETALRIDATIIGGQFLDQFVYRELRIPPQQFIYKGVYVGVFFCIRNGHFIVHRAHIDPRIICNMRMTNKSLSEAILVQLALDGARLDRDISEFKGWLAGAPIMVNVEISNGCQGLQSVGGREKFSTSCCPMEQSPFRERFLWCRWESNPGPLDPVGRGANHWSSREVIIYLCEFGHSEMQRDDRLGTLRGEVVTILVSGSAQHLLQDEGLPTRYL</sequence>
<feature type="region of interest" description="Disordered" evidence="1">
    <location>
        <begin position="532"/>
        <end position="556"/>
    </location>
</feature>
<protein>
    <submittedName>
        <fullName evidence="2">Uncharacterized protein</fullName>
    </submittedName>
</protein>
<reference evidence="2" key="1">
    <citation type="submission" date="2020-11" db="EMBL/GenBank/DDBJ databases">
        <authorList>
            <person name="Tran Van P."/>
        </authorList>
    </citation>
    <scope>NUCLEOTIDE SEQUENCE</scope>
</reference>
<proteinExistence type="predicted"/>
<gene>
    <name evidence="2" type="ORF">TPSB3V08_LOCUS1925</name>
</gene>
<evidence type="ECO:0000313" key="2">
    <source>
        <dbReference type="EMBL" id="CAD7398888.1"/>
    </source>
</evidence>
<name>A0A7R9GW29_TIMPO</name>
<feature type="region of interest" description="Disordered" evidence="1">
    <location>
        <begin position="363"/>
        <end position="383"/>
    </location>
</feature>